<dbReference type="AlphaFoldDB" id="A0A1I3VVG6"/>
<name>A0A1I3VVG6_9HYPH</name>
<dbReference type="EMBL" id="FOSN01000001">
    <property type="protein sequence ID" value="SFJ98256.1"/>
    <property type="molecule type" value="Genomic_DNA"/>
</dbReference>
<keyword evidence="2" id="KW-1185">Reference proteome</keyword>
<accession>A0A1I3VVG6</accession>
<organism evidence="1 2">
    <name type="scientific">Methylocapsa palsarum</name>
    <dbReference type="NCBI Taxonomy" id="1612308"/>
    <lineage>
        <taxon>Bacteria</taxon>
        <taxon>Pseudomonadati</taxon>
        <taxon>Pseudomonadota</taxon>
        <taxon>Alphaproteobacteria</taxon>
        <taxon>Hyphomicrobiales</taxon>
        <taxon>Beijerinckiaceae</taxon>
        <taxon>Methylocapsa</taxon>
    </lineage>
</organism>
<dbReference type="STRING" id="1612308.SAMN05444581_10178"/>
<proteinExistence type="predicted"/>
<gene>
    <name evidence="1" type="ORF">SAMN05444581_10178</name>
</gene>
<protein>
    <submittedName>
        <fullName evidence="1">Uncharacterized protein</fullName>
    </submittedName>
</protein>
<reference evidence="1 2" key="1">
    <citation type="submission" date="2016-10" db="EMBL/GenBank/DDBJ databases">
        <authorList>
            <person name="de Groot N.N."/>
        </authorList>
    </citation>
    <scope>NUCLEOTIDE SEQUENCE [LARGE SCALE GENOMIC DNA]</scope>
    <source>
        <strain evidence="1 2">NE2</strain>
    </source>
</reference>
<evidence type="ECO:0000313" key="1">
    <source>
        <dbReference type="EMBL" id="SFJ98256.1"/>
    </source>
</evidence>
<evidence type="ECO:0000313" key="2">
    <source>
        <dbReference type="Proteomes" id="UP000198755"/>
    </source>
</evidence>
<dbReference type="Proteomes" id="UP000198755">
    <property type="component" value="Unassembled WGS sequence"/>
</dbReference>
<sequence length="44" mass="4685">MTRETAWSMKSARRFAAIEFAAIDFAVIGLPSTRAASAPSLTPS</sequence>